<dbReference type="GO" id="GO:0000045">
    <property type="term" value="P:autophagosome assembly"/>
    <property type="evidence" value="ECO:0007669"/>
    <property type="project" value="TreeGrafter"/>
</dbReference>
<evidence type="ECO:0000256" key="2">
    <source>
        <dbReference type="ARBA" id="ARBA00022741"/>
    </source>
</evidence>
<organism evidence="7 8">
    <name type="scientific">Paramecium sonneborni</name>
    <dbReference type="NCBI Taxonomy" id="65129"/>
    <lineage>
        <taxon>Eukaryota</taxon>
        <taxon>Sar</taxon>
        <taxon>Alveolata</taxon>
        <taxon>Ciliophora</taxon>
        <taxon>Intramacronucleata</taxon>
        <taxon>Oligohymenophorea</taxon>
        <taxon>Peniculida</taxon>
        <taxon>Parameciidae</taxon>
        <taxon>Paramecium</taxon>
    </lineage>
</organism>
<dbReference type="PROSITE" id="PS00108">
    <property type="entry name" value="PROTEIN_KINASE_ST"/>
    <property type="match status" value="1"/>
</dbReference>
<dbReference type="GO" id="GO:0000407">
    <property type="term" value="C:phagophore assembly site"/>
    <property type="evidence" value="ECO:0007669"/>
    <property type="project" value="TreeGrafter"/>
</dbReference>
<dbReference type="GO" id="GO:0005776">
    <property type="term" value="C:autophagosome"/>
    <property type="evidence" value="ECO:0007669"/>
    <property type="project" value="TreeGrafter"/>
</dbReference>
<dbReference type="AlphaFoldDB" id="A0A8S1QW63"/>
<dbReference type="InterPro" id="IPR000719">
    <property type="entry name" value="Prot_kinase_dom"/>
</dbReference>
<dbReference type="Pfam" id="PF00069">
    <property type="entry name" value="Pkinase"/>
    <property type="match status" value="1"/>
</dbReference>
<evidence type="ECO:0000256" key="1">
    <source>
        <dbReference type="ARBA" id="ARBA00022679"/>
    </source>
</evidence>
<dbReference type="GO" id="GO:0010506">
    <property type="term" value="P:regulation of autophagy"/>
    <property type="evidence" value="ECO:0007669"/>
    <property type="project" value="InterPro"/>
</dbReference>
<protein>
    <recommendedName>
        <fullName evidence="6">Protein kinase domain-containing protein</fullName>
    </recommendedName>
</protein>
<keyword evidence="3" id="KW-0418">Kinase</keyword>
<keyword evidence="2" id="KW-0547">Nucleotide-binding</keyword>
<keyword evidence="1" id="KW-0808">Transferase</keyword>
<dbReference type="GO" id="GO:0005829">
    <property type="term" value="C:cytosol"/>
    <property type="evidence" value="ECO:0007669"/>
    <property type="project" value="TreeGrafter"/>
</dbReference>
<keyword evidence="5" id="KW-0812">Transmembrane</keyword>
<dbReference type="EMBL" id="CAJJDN010000123">
    <property type="protein sequence ID" value="CAD8119941.1"/>
    <property type="molecule type" value="Genomic_DNA"/>
</dbReference>
<accession>A0A8S1QW63</accession>
<keyword evidence="4" id="KW-0067">ATP-binding</keyword>
<reference evidence="7" key="1">
    <citation type="submission" date="2021-01" db="EMBL/GenBank/DDBJ databases">
        <authorList>
            <consortium name="Genoscope - CEA"/>
            <person name="William W."/>
        </authorList>
    </citation>
    <scope>NUCLEOTIDE SEQUENCE</scope>
</reference>
<sequence>MSDTQETIDGFIIDYLSDFGQGAFSSCYKCYNPKYQIPLCVKIILPSQHVSQMFDREIEILQHISQIDCNFLVKILHISKQSQKCFFFMEYCQQGDLQNLIKQNQALKRSLQITEILQILSQVINGYKQLYDFGIIHRDIKPANILLGNHGYYQLTDYGMAKILQDPSLKLEQSSVGTPNYAAPQILIEGIYSNKCDVYSLGVLIYELVYQQLPIKGFQYFQFLQALKNTKQNKIEIKTFPPELGGSINEKKQLYDFLNRSIVYEESSRISWEELFKLFPDPTNSIIIRSNQQQEQFQSQQLSHDLKENNKEMDHQKFSYFMNSNDSLIKTLQSQNQNQSTQTNKQIDQMKQSDEITDISQNQFYHSAETSSQSIQSPSIKVLKSVKLIKKKSIISSFTWQDDLLDKVIQFYQFKSTFAEILLAKIKNIFYVINLNKQIMSYTPYYTNLYLLQILVVGYQYSCYLNIYYLLFKRDKSYDQLQILKDLYEIDKEFLNYQIQVYLNKQEQIIQGQKLKENFKLQKIKFKEYQKKFQNFELNQQINIISKKESLYSPQFYYKKYQEKFDLMNFNFDLEAEYDYLENHTIQHLAFSIKLFQNELKYQNLTEILQANEKSIVEYSEEKIFMLKNIKRYFQNKQKQSL</sequence>
<evidence type="ECO:0000259" key="6">
    <source>
        <dbReference type="PROSITE" id="PS50011"/>
    </source>
</evidence>
<dbReference type="GO" id="GO:0005524">
    <property type="term" value="F:ATP binding"/>
    <property type="evidence" value="ECO:0007669"/>
    <property type="project" value="UniProtKB-KW"/>
</dbReference>
<evidence type="ECO:0000256" key="5">
    <source>
        <dbReference type="SAM" id="Phobius"/>
    </source>
</evidence>
<feature type="domain" description="Protein kinase" evidence="6">
    <location>
        <begin position="13"/>
        <end position="284"/>
    </location>
</feature>
<evidence type="ECO:0000256" key="3">
    <source>
        <dbReference type="ARBA" id="ARBA00022777"/>
    </source>
</evidence>
<dbReference type="InterPro" id="IPR008271">
    <property type="entry name" value="Ser/Thr_kinase_AS"/>
</dbReference>
<dbReference type="GO" id="GO:0004674">
    <property type="term" value="F:protein serine/threonine kinase activity"/>
    <property type="evidence" value="ECO:0007669"/>
    <property type="project" value="InterPro"/>
</dbReference>
<dbReference type="CDD" id="cd00180">
    <property type="entry name" value="PKc"/>
    <property type="match status" value="1"/>
</dbReference>
<name>A0A8S1QW63_9CILI</name>
<keyword evidence="5" id="KW-0472">Membrane</keyword>
<feature type="transmembrane region" description="Helical" evidence="5">
    <location>
        <begin position="450"/>
        <end position="471"/>
    </location>
</feature>
<dbReference type="PANTHER" id="PTHR24348:SF22">
    <property type="entry name" value="NON-SPECIFIC SERINE_THREONINE PROTEIN KINASE"/>
    <property type="match status" value="1"/>
</dbReference>
<evidence type="ECO:0000313" key="7">
    <source>
        <dbReference type="EMBL" id="CAD8119941.1"/>
    </source>
</evidence>
<dbReference type="OrthoDB" id="20524at2759"/>
<dbReference type="SMART" id="SM00220">
    <property type="entry name" value="S_TKc"/>
    <property type="match status" value="1"/>
</dbReference>
<comment type="caution">
    <text evidence="7">The sequence shown here is derived from an EMBL/GenBank/DDBJ whole genome shotgun (WGS) entry which is preliminary data.</text>
</comment>
<proteinExistence type="predicted"/>
<dbReference type="Proteomes" id="UP000692954">
    <property type="component" value="Unassembled WGS sequence"/>
</dbReference>
<evidence type="ECO:0000313" key="8">
    <source>
        <dbReference type="Proteomes" id="UP000692954"/>
    </source>
</evidence>
<dbReference type="PROSITE" id="PS50011">
    <property type="entry name" value="PROTEIN_KINASE_DOM"/>
    <property type="match status" value="1"/>
</dbReference>
<dbReference type="PANTHER" id="PTHR24348">
    <property type="entry name" value="SERINE/THREONINE-PROTEIN KINASE UNC-51-RELATED"/>
    <property type="match status" value="1"/>
</dbReference>
<dbReference type="InterPro" id="IPR045269">
    <property type="entry name" value="Atg1-like"/>
</dbReference>
<evidence type="ECO:0000256" key="4">
    <source>
        <dbReference type="ARBA" id="ARBA00022840"/>
    </source>
</evidence>
<gene>
    <name evidence="7" type="ORF">PSON_ATCC_30995.1.T1230120</name>
</gene>
<keyword evidence="5" id="KW-1133">Transmembrane helix</keyword>
<dbReference type="GO" id="GO:0016020">
    <property type="term" value="C:membrane"/>
    <property type="evidence" value="ECO:0007669"/>
    <property type="project" value="TreeGrafter"/>
</dbReference>
<keyword evidence="8" id="KW-1185">Reference proteome</keyword>